<protein>
    <recommendedName>
        <fullName evidence="6">ATP-grasp domain-containing protein</fullName>
    </recommendedName>
</protein>
<keyword evidence="1" id="KW-0436">Ligase</keyword>
<evidence type="ECO:0000259" key="6">
    <source>
        <dbReference type="PROSITE" id="PS50975"/>
    </source>
</evidence>
<dbReference type="GO" id="GO:0005524">
    <property type="term" value="F:ATP binding"/>
    <property type="evidence" value="ECO:0007669"/>
    <property type="project" value="UniProtKB-UniRule"/>
</dbReference>
<dbReference type="PANTHER" id="PTHR43585">
    <property type="entry name" value="FUMIPYRROLE BIOSYNTHESIS PROTEIN C"/>
    <property type="match status" value="1"/>
</dbReference>
<evidence type="ECO:0000256" key="3">
    <source>
        <dbReference type="ARBA" id="ARBA00022840"/>
    </source>
</evidence>
<gene>
    <name evidence="7" type="ORF">PBAH0796_LOCUS30038</name>
</gene>
<name>A0A7S0B870_9DINO</name>
<organism evidence="7">
    <name type="scientific">Pyrodinium bahamense</name>
    <dbReference type="NCBI Taxonomy" id="73915"/>
    <lineage>
        <taxon>Eukaryota</taxon>
        <taxon>Sar</taxon>
        <taxon>Alveolata</taxon>
        <taxon>Dinophyceae</taxon>
        <taxon>Gonyaulacales</taxon>
        <taxon>Pyrocystaceae</taxon>
        <taxon>Pyrodinium</taxon>
    </lineage>
</organism>
<dbReference type="AlphaFoldDB" id="A0A7S0B870"/>
<dbReference type="Gene3D" id="3.30.470.20">
    <property type="entry name" value="ATP-grasp fold, B domain"/>
    <property type="match status" value="1"/>
</dbReference>
<dbReference type="Gene3D" id="3.40.50.20">
    <property type="match status" value="1"/>
</dbReference>
<dbReference type="Pfam" id="PF13535">
    <property type="entry name" value="ATP-grasp_4"/>
    <property type="match status" value="1"/>
</dbReference>
<feature type="region of interest" description="Disordered" evidence="5">
    <location>
        <begin position="96"/>
        <end position="116"/>
    </location>
</feature>
<sequence>MGGSASTGALPTKRRSECGGCLPCRLRWPRSTRATFQSTAYDNSPQGRKRLFSADPELLRSIDEVPSRRFPRVGSWASPAPTSPTSWGTWQHAGWQRGTSDGTDVSAASPTSQFSPHPVEFGLKIQENGTSPEHSSAAARRRRLREIGIAARQLESRERSEEQRRKASGGFRMEQLLASPGSLPRGCTAAERESAFRTLIDRVLCELTPGPTCERMGRVPRRLLTARGPDGQRLRREILRGATIVFFTAGYEGKRFVYERARALGVKSVMIESPDSWSRCLVDEGIIAKFIPVDMSQSSEAVYAQALEAIQNLSKDASIGEPDGIATVVELSVATVARLAEATGLPGPPPEAVDAARDKHRTRGILAAAGLPTPPHWAVESEADLAQAAQEVGFPAVLKPVSGAASLGVKKVESEAQLRSTYQELERELSSLVVSSGALVKDDGTGNGVNADAVISTVFLLERYLDGSEVDVDVVMSEGEWQYAAVSDNGPTLEPYFNETWAVSPSLLPRTQQVELKELAISSVKALGFTDGVFHVECKYTSIGPQLIEVNARMGGGPVYVTNLRTWCVDLVEETLFCAAGIPARPAVPRQPVECIANSDVNTLRSGKLLDLSFLDPLKGREGVISFSPHVRAGDDVVGPSDGLPTWLVEIVVSRPTPREALDFLLDLEAEVQAKVRVA</sequence>
<keyword evidence="2 4" id="KW-0547">Nucleotide-binding</keyword>
<dbReference type="GO" id="GO:0046872">
    <property type="term" value="F:metal ion binding"/>
    <property type="evidence" value="ECO:0007669"/>
    <property type="project" value="InterPro"/>
</dbReference>
<dbReference type="InterPro" id="IPR041472">
    <property type="entry name" value="BL00235/CARNS1_N"/>
</dbReference>
<dbReference type="SUPFAM" id="SSF56059">
    <property type="entry name" value="Glutathione synthetase ATP-binding domain-like"/>
    <property type="match status" value="1"/>
</dbReference>
<dbReference type="PANTHER" id="PTHR43585:SF2">
    <property type="entry name" value="ATP-GRASP ENZYME FSQD"/>
    <property type="match status" value="1"/>
</dbReference>
<reference evidence="7" key="1">
    <citation type="submission" date="2021-01" db="EMBL/GenBank/DDBJ databases">
        <authorList>
            <person name="Corre E."/>
            <person name="Pelletier E."/>
            <person name="Niang G."/>
            <person name="Scheremetjew M."/>
            <person name="Finn R."/>
            <person name="Kale V."/>
            <person name="Holt S."/>
            <person name="Cochrane G."/>
            <person name="Meng A."/>
            <person name="Brown T."/>
            <person name="Cohen L."/>
        </authorList>
    </citation>
    <scope>NUCLEOTIDE SEQUENCE</scope>
    <source>
        <strain evidence="7">Pbaha01</strain>
    </source>
</reference>
<dbReference type="Pfam" id="PF18130">
    <property type="entry name" value="ATPgrasp_N"/>
    <property type="match status" value="1"/>
</dbReference>
<feature type="compositionally biased region" description="Polar residues" evidence="5">
    <location>
        <begin position="97"/>
        <end position="115"/>
    </location>
</feature>
<feature type="region of interest" description="Disordered" evidence="5">
    <location>
        <begin position="154"/>
        <end position="175"/>
    </location>
</feature>
<evidence type="ECO:0000256" key="2">
    <source>
        <dbReference type="ARBA" id="ARBA00022741"/>
    </source>
</evidence>
<proteinExistence type="predicted"/>
<accession>A0A7S0B870</accession>
<dbReference type="InterPro" id="IPR052032">
    <property type="entry name" value="ATP-dep_AA_Ligase"/>
</dbReference>
<evidence type="ECO:0000313" key="7">
    <source>
        <dbReference type="EMBL" id="CAD8386350.1"/>
    </source>
</evidence>
<dbReference type="PROSITE" id="PS50975">
    <property type="entry name" value="ATP_GRASP"/>
    <property type="match status" value="1"/>
</dbReference>
<dbReference type="InterPro" id="IPR011761">
    <property type="entry name" value="ATP-grasp"/>
</dbReference>
<dbReference type="EMBL" id="HBEG01049260">
    <property type="protein sequence ID" value="CAD8386350.1"/>
    <property type="molecule type" value="Transcribed_RNA"/>
</dbReference>
<feature type="domain" description="ATP-grasp" evidence="6">
    <location>
        <begin position="363"/>
        <end position="580"/>
    </location>
</feature>
<evidence type="ECO:0000256" key="4">
    <source>
        <dbReference type="PROSITE-ProRule" id="PRU00409"/>
    </source>
</evidence>
<dbReference type="GO" id="GO:0016874">
    <property type="term" value="F:ligase activity"/>
    <property type="evidence" value="ECO:0007669"/>
    <property type="project" value="UniProtKB-KW"/>
</dbReference>
<keyword evidence="3 4" id="KW-0067">ATP-binding</keyword>
<feature type="compositionally biased region" description="Basic and acidic residues" evidence="5">
    <location>
        <begin position="154"/>
        <end position="165"/>
    </location>
</feature>
<evidence type="ECO:0000256" key="5">
    <source>
        <dbReference type="SAM" id="MobiDB-lite"/>
    </source>
</evidence>
<evidence type="ECO:0000256" key="1">
    <source>
        <dbReference type="ARBA" id="ARBA00022598"/>
    </source>
</evidence>